<dbReference type="InterPro" id="IPR042094">
    <property type="entry name" value="T2SS_GspF_sf"/>
</dbReference>
<dbReference type="Pfam" id="PF00482">
    <property type="entry name" value="T2SSF"/>
    <property type="match status" value="2"/>
</dbReference>
<dbReference type="Gene3D" id="1.20.81.30">
    <property type="entry name" value="Type II secretion system (T2SS), domain F"/>
    <property type="match status" value="2"/>
</dbReference>
<evidence type="ECO:0000256" key="1">
    <source>
        <dbReference type="ARBA" id="ARBA00004651"/>
    </source>
</evidence>
<evidence type="ECO:0000256" key="6">
    <source>
        <dbReference type="ARBA" id="ARBA00023136"/>
    </source>
</evidence>
<dbReference type="GO" id="GO:0005886">
    <property type="term" value="C:plasma membrane"/>
    <property type="evidence" value="ECO:0007669"/>
    <property type="project" value="UniProtKB-SubCell"/>
</dbReference>
<feature type="domain" description="Type II secretion system protein GspF" evidence="8">
    <location>
        <begin position="33"/>
        <end position="149"/>
    </location>
</feature>
<dbReference type="InterPro" id="IPR018076">
    <property type="entry name" value="T2SS_GspF_dom"/>
</dbReference>
<feature type="transmembrane region" description="Helical" evidence="7">
    <location>
        <begin position="125"/>
        <end position="146"/>
    </location>
</feature>
<gene>
    <name evidence="9" type="ORF">TY91_13865</name>
</gene>
<evidence type="ECO:0000256" key="4">
    <source>
        <dbReference type="ARBA" id="ARBA00022692"/>
    </source>
</evidence>
<evidence type="ECO:0000256" key="5">
    <source>
        <dbReference type="ARBA" id="ARBA00022989"/>
    </source>
</evidence>
<keyword evidence="3" id="KW-1003">Cell membrane</keyword>
<evidence type="ECO:0000259" key="8">
    <source>
        <dbReference type="Pfam" id="PF00482"/>
    </source>
</evidence>
<feature type="transmembrane region" description="Helical" evidence="7">
    <location>
        <begin position="314"/>
        <end position="336"/>
    </location>
</feature>
<comment type="subcellular location">
    <subcellularLocation>
        <location evidence="1">Cell membrane</location>
        <topology evidence="1">Multi-pass membrane protein</topology>
    </subcellularLocation>
</comment>
<dbReference type="AlphaFoldDB" id="A0A166G2M6"/>
<evidence type="ECO:0000256" key="3">
    <source>
        <dbReference type="ARBA" id="ARBA00022475"/>
    </source>
</evidence>
<dbReference type="RefSeq" id="WP_054761082.1">
    <property type="nucleotide sequence ID" value="NZ_JYDC01000088.1"/>
</dbReference>
<evidence type="ECO:0000313" key="10">
    <source>
        <dbReference type="Proteomes" id="UP000076480"/>
    </source>
</evidence>
<reference evidence="9 10" key="1">
    <citation type="submission" date="2015-02" db="EMBL/GenBank/DDBJ databases">
        <title>Draft genome sequence of Lactobacillus collinoides CUPV2371 isolated from a natural cider, the first genome sequence of a strain of this species.</title>
        <authorList>
            <person name="Puertas A.I."/>
            <person name="Spano G."/>
            <person name="Capozzi V."/>
            <person name="Lamontanara A."/>
            <person name="Orru L."/>
            <person name="Duenas M.T."/>
        </authorList>
    </citation>
    <scope>NUCLEOTIDE SEQUENCE [LARGE SCALE GENOMIC DNA]</scope>
    <source>
        <strain evidence="9 10">237</strain>
    </source>
</reference>
<dbReference type="InterPro" id="IPR003004">
    <property type="entry name" value="GspF/PilC"/>
</dbReference>
<feature type="domain" description="Type II secretion system protein GspF" evidence="8">
    <location>
        <begin position="216"/>
        <end position="337"/>
    </location>
</feature>
<comment type="caution">
    <text evidence="9">The sequence shown here is derived from an EMBL/GenBank/DDBJ whole genome shotgun (WGS) entry which is preliminary data.</text>
</comment>
<accession>A0A166G2M6</accession>
<dbReference type="PANTHER" id="PTHR30012">
    <property type="entry name" value="GENERAL SECRETION PATHWAY PROTEIN"/>
    <property type="match status" value="1"/>
</dbReference>
<dbReference type="PATRIC" id="fig|33960.6.peg.3508"/>
<dbReference type="Proteomes" id="UP000076480">
    <property type="component" value="Unassembled WGS sequence"/>
</dbReference>
<evidence type="ECO:0000256" key="2">
    <source>
        <dbReference type="ARBA" id="ARBA00005745"/>
    </source>
</evidence>
<dbReference type="EMBL" id="JYDC01000088">
    <property type="protein sequence ID" value="KZL36674.1"/>
    <property type="molecule type" value="Genomic_DNA"/>
</dbReference>
<sequence length="346" mass="38907">MIANERVKSQQQPSTVSKKVKPWPAKFQAEVFQLVSDLLNVGFSVRHAFRFCEVVFKHHLSDLKVINAQLQAGKSISGTFDPYIDEQISTQLQLAEKHGQLSHSLSQISRLLTTAHQRKERIKRLLQYPFVLMIILAFVFTGLKIFVFPEIRELTDAPAPSGHGVWIALSGLVIGLFGLVIWMQVRQLPALKRIQSLAGMPVIGGVVQTYYGYYLLSLLAIMVQGGLGLQDILTTVQDAKKTSLLYQFGHELDGYLKQGQQLGPILEKYRFVPKELRLLLETGKNTEEMGAELGALTEIYYERLKHRLESLMSLIQPLAFLVVGSLIVGTYVSLFLPMYQMIGGFN</sequence>
<name>A0A166G2M6_SECCO</name>
<dbReference type="OrthoDB" id="2145980at2"/>
<keyword evidence="5 7" id="KW-1133">Transmembrane helix</keyword>
<feature type="transmembrane region" description="Helical" evidence="7">
    <location>
        <begin position="166"/>
        <end position="185"/>
    </location>
</feature>
<feature type="transmembrane region" description="Helical" evidence="7">
    <location>
        <begin position="197"/>
        <end position="223"/>
    </location>
</feature>
<dbReference type="PANTHER" id="PTHR30012:SF0">
    <property type="entry name" value="TYPE II SECRETION SYSTEM PROTEIN F-RELATED"/>
    <property type="match status" value="1"/>
</dbReference>
<comment type="similarity">
    <text evidence="2">Belongs to the GSP F family.</text>
</comment>
<proteinExistence type="inferred from homology"/>
<evidence type="ECO:0000313" key="9">
    <source>
        <dbReference type="EMBL" id="KZL36674.1"/>
    </source>
</evidence>
<keyword evidence="6 7" id="KW-0472">Membrane</keyword>
<keyword evidence="4 7" id="KW-0812">Transmembrane</keyword>
<evidence type="ECO:0000256" key="7">
    <source>
        <dbReference type="SAM" id="Phobius"/>
    </source>
</evidence>
<keyword evidence="10" id="KW-1185">Reference proteome</keyword>
<organism evidence="9 10">
    <name type="scientific">Secundilactobacillus collinoides</name>
    <name type="common">Lactobacillus collinoides</name>
    <dbReference type="NCBI Taxonomy" id="33960"/>
    <lineage>
        <taxon>Bacteria</taxon>
        <taxon>Bacillati</taxon>
        <taxon>Bacillota</taxon>
        <taxon>Bacilli</taxon>
        <taxon>Lactobacillales</taxon>
        <taxon>Lactobacillaceae</taxon>
        <taxon>Secundilactobacillus</taxon>
    </lineage>
</organism>
<protein>
    <recommendedName>
        <fullName evidence="8">Type II secretion system protein GspF domain-containing protein</fullName>
    </recommendedName>
</protein>